<dbReference type="PANTHER" id="PTHR24198">
    <property type="entry name" value="ANKYRIN REPEAT AND PROTEIN KINASE DOMAIN-CONTAINING PROTEIN"/>
    <property type="match status" value="1"/>
</dbReference>
<organism evidence="6 7">
    <name type="scientific">Pyrrhoderma noxium</name>
    <dbReference type="NCBI Taxonomy" id="2282107"/>
    <lineage>
        <taxon>Eukaryota</taxon>
        <taxon>Fungi</taxon>
        <taxon>Dikarya</taxon>
        <taxon>Basidiomycota</taxon>
        <taxon>Agaricomycotina</taxon>
        <taxon>Agaricomycetes</taxon>
        <taxon>Hymenochaetales</taxon>
        <taxon>Hymenochaetaceae</taxon>
        <taxon>Pyrrhoderma</taxon>
    </lineage>
</organism>
<feature type="compositionally biased region" description="Acidic residues" evidence="5">
    <location>
        <begin position="619"/>
        <end position="629"/>
    </location>
</feature>
<feature type="repeat" description="ANK" evidence="3">
    <location>
        <begin position="1457"/>
        <end position="1490"/>
    </location>
</feature>
<evidence type="ECO:0000313" key="6">
    <source>
        <dbReference type="EMBL" id="PAV19620.1"/>
    </source>
</evidence>
<evidence type="ECO:0000256" key="3">
    <source>
        <dbReference type="PROSITE-ProRule" id="PRU00023"/>
    </source>
</evidence>
<reference evidence="6 7" key="1">
    <citation type="journal article" date="2017" name="Mol. Ecol.">
        <title>Comparative and population genomic landscape of Phellinus noxius: A hypervariable fungus causing root rot in trees.</title>
        <authorList>
            <person name="Chung C.L."/>
            <person name="Lee T.J."/>
            <person name="Akiba M."/>
            <person name="Lee H.H."/>
            <person name="Kuo T.H."/>
            <person name="Liu D."/>
            <person name="Ke H.M."/>
            <person name="Yokoi T."/>
            <person name="Roa M.B."/>
            <person name="Lu M.J."/>
            <person name="Chang Y.Y."/>
            <person name="Ann P.J."/>
            <person name="Tsai J.N."/>
            <person name="Chen C.Y."/>
            <person name="Tzean S.S."/>
            <person name="Ota Y."/>
            <person name="Hattori T."/>
            <person name="Sahashi N."/>
            <person name="Liou R.F."/>
            <person name="Kikuchi T."/>
            <person name="Tsai I.J."/>
        </authorList>
    </citation>
    <scope>NUCLEOTIDE SEQUENCE [LARGE SCALE GENOMIC DNA]</scope>
    <source>
        <strain evidence="6 7">FFPRI411160</strain>
    </source>
</reference>
<dbReference type="Proteomes" id="UP000217199">
    <property type="component" value="Unassembled WGS sequence"/>
</dbReference>
<evidence type="ECO:0000256" key="1">
    <source>
        <dbReference type="ARBA" id="ARBA00022737"/>
    </source>
</evidence>
<accession>A0A286UJ53</accession>
<feature type="region of interest" description="Disordered" evidence="5">
    <location>
        <begin position="595"/>
        <end position="678"/>
    </location>
</feature>
<dbReference type="STRING" id="2282107.A0A286UJ53"/>
<keyword evidence="7" id="KW-1185">Reference proteome</keyword>
<dbReference type="InterPro" id="IPR036770">
    <property type="entry name" value="Ankyrin_rpt-contain_sf"/>
</dbReference>
<evidence type="ECO:0000256" key="5">
    <source>
        <dbReference type="SAM" id="MobiDB-lite"/>
    </source>
</evidence>
<comment type="caution">
    <text evidence="6">The sequence shown here is derived from an EMBL/GenBank/DDBJ whole genome shotgun (WGS) entry which is preliminary data.</text>
</comment>
<dbReference type="PANTHER" id="PTHR24198:SF165">
    <property type="entry name" value="ANKYRIN REPEAT-CONTAINING PROTEIN-RELATED"/>
    <property type="match status" value="1"/>
</dbReference>
<dbReference type="SMART" id="SM00248">
    <property type="entry name" value="ANK"/>
    <property type="match status" value="12"/>
</dbReference>
<feature type="coiled-coil region" evidence="4">
    <location>
        <begin position="914"/>
        <end position="970"/>
    </location>
</feature>
<feature type="repeat" description="ANK" evidence="3">
    <location>
        <begin position="568"/>
        <end position="601"/>
    </location>
</feature>
<evidence type="ECO:0000313" key="7">
    <source>
        <dbReference type="Proteomes" id="UP000217199"/>
    </source>
</evidence>
<feature type="region of interest" description="Disordered" evidence="5">
    <location>
        <begin position="1165"/>
        <end position="1185"/>
    </location>
</feature>
<keyword evidence="4" id="KW-0175">Coiled coil</keyword>
<evidence type="ECO:0000256" key="2">
    <source>
        <dbReference type="ARBA" id="ARBA00023043"/>
    </source>
</evidence>
<dbReference type="OrthoDB" id="539213at2759"/>
<keyword evidence="2 3" id="KW-0040">ANK repeat</keyword>
<feature type="compositionally biased region" description="Basic and acidic residues" evidence="5">
    <location>
        <begin position="645"/>
        <end position="658"/>
    </location>
</feature>
<keyword evidence="1" id="KW-0677">Repeat</keyword>
<dbReference type="Gene3D" id="1.25.40.20">
    <property type="entry name" value="Ankyrin repeat-containing domain"/>
    <property type="match status" value="3"/>
</dbReference>
<dbReference type="Pfam" id="PF00023">
    <property type="entry name" value="Ank"/>
    <property type="match status" value="1"/>
</dbReference>
<gene>
    <name evidence="6" type="ORF">PNOK_0455400</name>
</gene>
<dbReference type="InParanoid" id="A0A286UJ53"/>
<feature type="repeat" description="ANK" evidence="3">
    <location>
        <begin position="687"/>
        <end position="719"/>
    </location>
</feature>
<feature type="compositionally biased region" description="Acidic residues" evidence="5">
    <location>
        <begin position="1166"/>
        <end position="1185"/>
    </location>
</feature>
<dbReference type="EMBL" id="NBII01000004">
    <property type="protein sequence ID" value="PAV19620.1"/>
    <property type="molecule type" value="Genomic_DNA"/>
</dbReference>
<dbReference type="PROSITE" id="PS50297">
    <property type="entry name" value="ANK_REP_REGION"/>
    <property type="match status" value="2"/>
</dbReference>
<protein>
    <submittedName>
        <fullName evidence="6">Ankyrin repeat protein</fullName>
    </submittedName>
</protein>
<evidence type="ECO:0000256" key="4">
    <source>
        <dbReference type="SAM" id="Coils"/>
    </source>
</evidence>
<feature type="compositionally biased region" description="Acidic residues" evidence="5">
    <location>
        <begin position="659"/>
        <end position="673"/>
    </location>
</feature>
<feature type="compositionally biased region" description="Basic and acidic residues" evidence="5">
    <location>
        <begin position="597"/>
        <end position="618"/>
    </location>
</feature>
<dbReference type="SUPFAM" id="SSF48403">
    <property type="entry name" value="Ankyrin repeat"/>
    <property type="match status" value="2"/>
</dbReference>
<feature type="repeat" description="ANK" evidence="3">
    <location>
        <begin position="1531"/>
        <end position="1557"/>
    </location>
</feature>
<name>A0A286UJ53_9AGAM</name>
<proteinExistence type="predicted"/>
<dbReference type="Pfam" id="PF12796">
    <property type="entry name" value="Ank_2"/>
    <property type="match status" value="2"/>
</dbReference>
<sequence length="1809" mass="204344">MDQKINVSPEAKAFIEHIVALPKQPGVSLDPVLAKAVEKEAELRRLFAQDRKNTQLNNPYVGLVDFFDAPQDIRLTRARIVENEEDRSSKYVFPVPDEKRRKEGELSVVNNIEDFQKNWSIFTEGSLFQLKNWNNVIAAGGSVLACLLPLSARDGESRRTVRKFYHSAAYPTSDIDLFLWGLTPEQAEEKISEIYDAVRDSIPWDATCVRTKHAISIHSQYPYRSVQIVLRLYHSPAEILAGFDVDAPCVAYDGTRILANPRSIIALMRQANTVDMTRRSPSYEVRLAKYASRGFEVYVPDLRRADIDPTIYERSLARITGLARLLVLEKLSKPEARVSYLESRRELRSRVRVNTIYTRRMRRKRKGDLKAEVEIAGLDMNDYDVAQLHIPYGPGWTAKRIEKLIYSTDLGINSTFNPKNKDRRLHRHVAFFGTLKECIEDLCEYCPAPRDEAEKTLQEEEDKQYIRGRISFIEEDPGRQSMTGSFNPIDVGEWSELAYLGMTERLFAAIVANERDVVKQLLGSGEIDINRRDHVGRTALQVAALRRAEDICLDLVDADARMSARLADGRTSLHIAAQMDLPALVEKMLLRSNANAEKAKEEEEAKAKAENKSSKMDVDENEDNDDDDEGSVRASSEDDWSSDENDPKKKKEENKESENQPDADADIPEDNAETPDVLDVNLPDWDFALTPLDYAVIAGSKSCIQALLNGGADVKLFTKAKDYYARSLNPLAAVVLLQNEDKAQEIIDLLLRAGATSSQAGNDLFSIFHAFINAGRIDLVKKLLQADPTANAVINIPRLENSTIYYPLTTAIARGHYSLAVLLIGYGAKVSITPEDSQKVRNMQGYQSSAYRDSFKTPHDLEHLRDTILPAECSLATHSYMLKLLVQLGAQVSAFCTDFYNRGRYNENSRLSLIDTVREQIKLLKKEKEGTEKKEKTEYKTFDINSSKSFAEMRTKVDEAVKALSQANQRGVEKFEQKKEEERASKYRKLELALTYYEETESLLMSVNAQTYEELVASHPDAPTPRKEKQADEEDNKNSVIIEYETFGKYSWNSIKVLPHLMEQYDALFDACWTGNNSRIKDLCMPKKDAKSGKSPLQIAVLSKTSDTNNRWGVDGIYTPFSVAIIARRWDTAKLILSIVSSQYKPYNEEANDYQDGFGVRLCADTDSEDSDGNSEGYSDDGMDVDENGPETITDVIDRVPGVQCDISPMKLLNSRVSSRVSRDGKKYIGSNTILRQACIDGDLEAFVNICDMIAQLPEHATDREPRDLDDSYLNDIIRSDCPELLDEFIRRTGLGISLRELVEIEDTNKDDQPHEKISSTYLGLTVHGKKRKDLARRDEHATRNTYRENESLPVLWDAIQYRSSKVVDYLYGPGPLAAYRYYATTKTTERAEELRLVKDLQNQLPRLLGVLPNARRESALTAAIVLPGGEESISLVKKVLELSPVPNLLRTPLAFTGWTPLHLAAARDLPTSFFDYLFSNGVSAEETDNVGMNIYHIVCRVGHINLLKYFLEKLPKDVSNHLLSQQLRKFGDTPLMLAIRLENTEIVEVLLSAGFDSVKESLEIRNAKGLMPIHAAIQTGSYRITELIINAAPDSESLYSENSVGETPLEYAYTKWLSFVTRNASPFAPDGNNRTFIMNGYSANIEPGPPSAEKLTKELDTLKTIYEFLMQTGKLSTNAKLREALDEFVVYLTQKRDEMQKLTPVPDPSKRAGADYMKLIQLVSSSIRPEKRNLVHLIDVQRSVSLSLSKATAAAGNRDDDEYNRRRRLSKIAELPDEVDAEIQQRKDQWKGVLARGFYYTNLSEYHM</sequence>
<dbReference type="InterPro" id="IPR002110">
    <property type="entry name" value="Ankyrin_rpt"/>
</dbReference>
<dbReference type="PROSITE" id="PS50088">
    <property type="entry name" value="ANK_REPEAT"/>
    <property type="match status" value="4"/>
</dbReference>